<accession>A0ABV1TFK5</accession>
<organism evidence="2 3">
    <name type="scientific">Streptomyces sp. 900105755</name>
    <dbReference type="NCBI Taxonomy" id="3154389"/>
    <lineage>
        <taxon>Bacteria</taxon>
        <taxon>Bacillati</taxon>
        <taxon>Actinomycetota</taxon>
        <taxon>Actinomycetes</taxon>
        <taxon>Kitasatosporales</taxon>
        <taxon>Streptomycetaceae</taxon>
        <taxon>Streptomyces</taxon>
    </lineage>
</organism>
<evidence type="ECO:0000313" key="3">
    <source>
        <dbReference type="Proteomes" id="UP001490365"/>
    </source>
</evidence>
<name>A0ABV1TFK5_9ACTN</name>
<feature type="transmembrane region" description="Helical" evidence="1">
    <location>
        <begin position="12"/>
        <end position="30"/>
    </location>
</feature>
<evidence type="ECO:0008006" key="4">
    <source>
        <dbReference type="Google" id="ProtNLM"/>
    </source>
</evidence>
<dbReference type="Proteomes" id="UP001490365">
    <property type="component" value="Unassembled WGS sequence"/>
</dbReference>
<keyword evidence="1" id="KW-0812">Transmembrane</keyword>
<dbReference type="EMBL" id="JBEOZM010000005">
    <property type="protein sequence ID" value="MER6268670.1"/>
    <property type="molecule type" value="Genomic_DNA"/>
</dbReference>
<comment type="caution">
    <text evidence="2">The sequence shown here is derived from an EMBL/GenBank/DDBJ whole genome shotgun (WGS) entry which is preliminary data.</text>
</comment>
<proteinExistence type="predicted"/>
<protein>
    <recommendedName>
        <fullName evidence="4">Integral membrane protein</fullName>
    </recommendedName>
</protein>
<evidence type="ECO:0000313" key="2">
    <source>
        <dbReference type="EMBL" id="MER6268670.1"/>
    </source>
</evidence>
<sequence>MKRPASNRAPVLYAISATCAAIGALLWVRGRTDPPPMRYADYLEAESYTPSVWRVWSPAMPQERLGWYLIAAGLVLAVATRLLSVRRD</sequence>
<reference evidence="2 3" key="1">
    <citation type="submission" date="2024-06" db="EMBL/GenBank/DDBJ databases">
        <title>The Natural Products Discovery Center: Release of the First 8490 Sequenced Strains for Exploring Actinobacteria Biosynthetic Diversity.</title>
        <authorList>
            <person name="Kalkreuter E."/>
            <person name="Kautsar S.A."/>
            <person name="Yang D."/>
            <person name="Bader C.D."/>
            <person name="Teijaro C.N."/>
            <person name="Fluegel L."/>
            <person name="Davis C.M."/>
            <person name="Simpson J.R."/>
            <person name="Lauterbach L."/>
            <person name="Steele A.D."/>
            <person name="Gui C."/>
            <person name="Meng S."/>
            <person name="Li G."/>
            <person name="Viehrig K."/>
            <person name="Ye F."/>
            <person name="Su P."/>
            <person name="Kiefer A.F."/>
            <person name="Nichols A."/>
            <person name="Cepeda A.J."/>
            <person name="Yan W."/>
            <person name="Fan B."/>
            <person name="Jiang Y."/>
            <person name="Adhikari A."/>
            <person name="Zheng C.-J."/>
            <person name="Schuster L."/>
            <person name="Cowan T.M."/>
            <person name="Smanski M.J."/>
            <person name="Chevrette M.G."/>
            <person name="De Carvalho L.P.S."/>
            <person name="Shen B."/>
        </authorList>
    </citation>
    <scope>NUCLEOTIDE SEQUENCE [LARGE SCALE GENOMIC DNA]</scope>
    <source>
        <strain evidence="2 3">NPDC001694</strain>
    </source>
</reference>
<gene>
    <name evidence="2" type="ORF">ABT211_15405</name>
</gene>
<feature type="transmembrane region" description="Helical" evidence="1">
    <location>
        <begin position="65"/>
        <end position="83"/>
    </location>
</feature>
<evidence type="ECO:0000256" key="1">
    <source>
        <dbReference type="SAM" id="Phobius"/>
    </source>
</evidence>
<dbReference type="RefSeq" id="WP_351957262.1">
    <property type="nucleotide sequence ID" value="NZ_JBEOZM010000005.1"/>
</dbReference>
<keyword evidence="1" id="KW-1133">Transmembrane helix</keyword>
<keyword evidence="3" id="KW-1185">Reference proteome</keyword>
<keyword evidence="1" id="KW-0472">Membrane</keyword>